<sequence>MKFSTKYGEVEVSSQALKTLMREAIVNSYGIVDLSNASLISTVTSLFSETDRGIKLVDDGSNLKADVYVVAEYGINIPQVAFNMQDAIIYNLKTYAGIDPQEVNIHIVDVNF</sequence>
<evidence type="ECO:0000313" key="2">
    <source>
        <dbReference type="EMBL" id="HGE74981.1"/>
    </source>
</evidence>
<dbReference type="PANTHER" id="PTHR34297:SF2">
    <property type="entry name" value="ASP23_GLS24 FAMILY ENVELOPE STRESS RESPONSE PROTEIN"/>
    <property type="match status" value="1"/>
</dbReference>
<comment type="similarity">
    <text evidence="1">Belongs to the asp23 family.</text>
</comment>
<dbReference type="AlphaFoldDB" id="A0A7V3RE61"/>
<protein>
    <submittedName>
        <fullName evidence="2">Asp23/Gls24 family envelope stress response protein</fullName>
    </submittedName>
</protein>
<reference evidence="2" key="1">
    <citation type="journal article" date="2020" name="mSystems">
        <title>Genome- and Community-Level Interaction Insights into Carbon Utilization and Element Cycling Functions of Hydrothermarchaeota in Hydrothermal Sediment.</title>
        <authorList>
            <person name="Zhou Z."/>
            <person name="Liu Y."/>
            <person name="Xu W."/>
            <person name="Pan J."/>
            <person name="Luo Z.H."/>
            <person name="Li M."/>
        </authorList>
    </citation>
    <scope>NUCLEOTIDE SEQUENCE [LARGE SCALE GENOMIC DNA]</scope>
    <source>
        <strain evidence="2">SpSt-966</strain>
    </source>
</reference>
<organism evidence="2">
    <name type="scientific">Mesoaciditoga lauensis</name>
    <dbReference type="NCBI Taxonomy" id="1495039"/>
    <lineage>
        <taxon>Bacteria</taxon>
        <taxon>Thermotogati</taxon>
        <taxon>Thermotogota</taxon>
        <taxon>Thermotogae</taxon>
        <taxon>Mesoaciditogales</taxon>
        <taxon>Mesoaciditogaceae</taxon>
        <taxon>Mesoaciditoga</taxon>
    </lineage>
</organism>
<dbReference type="EMBL" id="DTPE01000104">
    <property type="protein sequence ID" value="HGE74981.1"/>
    <property type="molecule type" value="Genomic_DNA"/>
</dbReference>
<evidence type="ECO:0000256" key="1">
    <source>
        <dbReference type="ARBA" id="ARBA00005721"/>
    </source>
</evidence>
<comment type="caution">
    <text evidence="2">The sequence shown here is derived from an EMBL/GenBank/DDBJ whole genome shotgun (WGS) entry which is preliminary data.</text>
</comment>
<dbReference type="PANTHER" id="PTHR34297">
    <property type="entry name" value="HYPOTHETICAL CYTOSOLIC PROTEIN-RELATED"/>
    <property type="match status" value="1"/>
</dbReference>
<accession>A0A7V3RE61</accession>
<dbReference type="InterPro" id="IPR005531">
    <property type="entry name" value="Asp23"/>
</dbReference>
<gene>
    <name evidence="2" type="ORF">ENX73_02520</name>
</gene>
<proteinExistence type="inferred from homology"/>
<name>A0A7V3RE61_9BACT</name>
<dbReference type="Pfam" id="PF03780">
    <property type="entry name" value="Asp23"/>
    <property type="match status" value="1"/>
</dbReference>